<keyword evidence="2" id="KW-1185">Reference proteome</keyword>
<evidence type="ECO:0000313" key="2">
    <source>
        <dbReference type="Proteomes" id="UP000187203"/>
    </source>
</evidence>
<organism evidence="1 2">
    <name type="scientific">Corchorus olitorius</name>
    <dbReference type="NCBI Taxonomy" id="93759"/>
    <lineage>
        <taxon>Eukaryota</taxon>
        <taxon>Viridiplantae</taxon>
        <taxon>Streptophyta</taxon>
        <taxon>Embryophyta</taxon>
        <taxon>Tracheophyta</taxon>
        <taxon>Spermatophyta</taxon>
        <taxon>Magnoliopsida</taxon>
        <taxon>eudicotyledons</taxon>
        <taxon>Gunneridae</taxon>
        <taxon>Pentapetalae</taxon>
        <taxon>rosids</taxon>
        <taxon>malvids</taxon>
        <taxon>Malvales</taxon>
        <taxon>Malvaceae</taxon>
        <taxon>Grewioideae</taxon>
        <taxon>Apeibeae</taxon>
        <taxon>Corchorus</taxon>
    </lineage>
</organism>
<evidence type="ECO:0000313" key="1">
    <source>
        <dbReference type="EMBL" id="OMP09262.1"/>
    </source>
</evidence>
<dbReference type="AlphaFoldDB" id="A0A1R3KQ85"/>
<comment type="caution">
    <text evidence="1">The sequence shown here is derived from an EMBL/GenBank/DDBJ whole genome shotgun (WGS) entry which is preliminary data.</text>
</comment>
<dbReference type="Proteomes" id="UP000187203">
    <property type="component" value="Unassembled WGS sequence"/>
</dbReference>
<gene>
    <name evidence="1" type="ORF">COLO4_05646</name>
</gene>
<name>A0A1R3KQ85_9ROSI</name>
<accession>A0A1R3KQ85</accession>
<sequence length="208" mass="23938">MLHLPLIQNSHMLACIPQFYQNEDFCVEQDWLIPLRVCQLRFCFYFNLYVYIVMAPTDPEWSLKHLNIVFLRAESKVEWRKLYYLERRPQPHSNSINNPNNAAIYSSVGILQSQHLLMSPTTTSSPSSMGCFNFSKSSYQSSPVHTFVKMEEHNFFSTADVGKPFDVEDNVAADTFENDGGSSLVLLLRLVAMALLFRHLLRVGNFFG</sequence>
<proteinExistence type="predicted"/>
<dbReference type="EMBL" id="AWUE01012398">
    <property type="protein sequence ID" value="OMP09262.1"/>
    <property type="molecule type" value="Genomic_DNA"/>
</dbReference>
<reference evidence="2" key="1">
    <citation type="submission" date="2013-09" db="EMBL/GenBank/DDBJ databases">
        <title>Corchorus olitorius genome sequencing.</title>
        <authorList>
            <person name="Alam M."/>
            <person name="Haque M.S."/>
            <person name="Islam M.S."/>
            <person name="Emdad E.M."/>
            <person name="Islam M.M."/>
            <person name="Ahmed B."/>
            <person name="Halim A."/>
            <person name="Hossen Q.M.M."/>
            <person name="Hossain M.Z."/>
            <person name="Ahmed R."/>
            <person name="Khan M.M."/>
            <person name="Islam R."/>
            <person name="Rashid M.M."/>
            <person name="Khan S.A."/>
            <person name="Rahman M.S."/>
            <person name="Alam M."/>
            <person name="Yahiya A.S."/>
            <person name="Khan M.S."/>
            <person name="Azam M.S."/>
            <person name="Haque T."/>
            <person name="Lashkar M.Z.H."/>
            <person name="Akhand A.I."/>
            <person name="Morshed G."/>
            <person name="Roy S."/>
            <person name="Uddin K.S."/>
            <person name="Rabeya T."/>
            <person name="Hossain A.S."/>
            <person name="Chowdhury A."/>
            <person name="Snigdha A.R."/>
            <person name="Mortoza M.S."/>
            <person name="Matin S.A."/>
            <person name="Hoque S.M.E."/>
            <person name="Islam M.K."/>
            <person name="Roy D.K."/>
            <person name="Haider R."/>
            <person name="Moosa M.M."/>
            <person name="Elias S.M."/>
            <person name="Hasan A.M."/>
            <person name="Jahan S."/>
            <person name="Shafiuddin M."/>
            <person name="Mahmood N."/>
            <person name="Shommy N.S."/>
        </authorList>
    </citation>
    <scope>NUCLEOTIDE SEQUENCE [LARGE SCALE GENOMIC DNA]</scope>
    <source>
        <strain evidence="2">cv. O-4</strain>
    </source>
</reference>
<protein>
    <submittedName>
        <fullName evidence="1">Transcription factor</fullName>
    </submittedName>
</protein>